<sequence length="309" mass="34622">MAEFTAEQIPGSLNAGWDYYFSWAEKNHAAWSALFKSAEEQRVKESKLWREYYQKVYKEDNAWWKKTILFALNGIQLWALTKQFLQQKELADRTYEIADRQQKIAEELFDFYNAVYKPQEDAMSAQLAGSTTCADYAGTGGMFGENVRRAFEQTLALAERCNSSNCERISDFDRRGLAIERALTEGNAKNHAYRYAEARKEAKDNMWLELRIKWIQVGRNASQQGQQGIMSAFGTFSSFGADPGAALSTLLGTLSNTVGQMISSPVSPDGTLGKMAQQGPLPYAPFLGGIRQSGDIQPTKGSKSVTRSF</sequence>
<reference evidence="1" key="1">
    <citation type="journal article" date="2021" name="Proc. Natl. Acad. Sci. U.S.A.">
        <title>A Catalog of Tens of Thousands of Viruses from Human Metagenomes Reveals Hidden Associations with Chronic Diseases.</title>
        <authorList>
            <person name="Tisza M.J."/>
            <person name="Buck C.B."/>
        </authorList>
    </citation>
    <scope>NUCLEOTIDE SEQUENCE</scope>
    <source>
        <strain evidence="1">CtUS21</strain>
    </source>
</reference>
<protein>
    <submittedName>
        <fullName evidence="1">Uncharacterized protein</fullName>
    </submittedName>
</protein>
<evidence type="ECO:0000313" key="1">
    <source>
        <dbReference type="EMBL" id="DAD84400.1"/>
    </source>
</evidence>
<accession>A0A8S5MQG9</accession>
<proteinExistence type="predicted"/>
<dbReference type="EMBL" id="BK014959">
    <property type="protein sequence ID" value="DAD84400.1"/>
    <property type="molecule type" value="Genomic_DNA"/>
</dbReference>
<organism evidence="1">
    <name type="scientific">Podoviridae sp. ctUS21</name>
    <dbReference type="NCBI Taxonomy" id="2826557"/>
    <lineage>
        <taxon>Viruses</taxon>
        <taxon>Duplodnaviria</taxon>
        <taxon>Heunggongvirae</taxon>
        <taxon>Uroviricota</taxon>
        <taxon>Caudoviricetes</taxon>
    </lineage>
</organism>
<name>A0A8S5MQG9_9CAUD</name>